<dbReference type="PANTHER" id="PTHR33452:SF1">
    <property type="entry name" value="INNER MEMBRANE PROTEIN YPHA-RELATED"/>
    <property type="match status" value="1"/>
</dbReference>
<evidence type="ECO:0000313" key="8">
    <source>
        <dbReference type="EMBL" id="TLP75746.1"/>
    </source>
</evidence>
<evidence type="ECO:0000256" key="2">
    <source>
        <dbReference type="ARBA" id="ARBA00006679"/>
    </source>
</evidence>
<keyword evidence="6 7" id="KW-0472">Membrane</keyword>
<dbReference type="InterPro" id="IPR032808">
    <property type="entry name" value="DoxX"/>
</dbReference>
<dbReference type="OrthoDB" id="1122432at2"/>
<dbReference type="RefSeq" id="WP_138170111.1">
    <property type="nucleotide sequence ID" value="NZ_VAWA01000007.1"/>
</dbReference>
<keyword evidence="3" id="KW-1003">Cell membrane</keyword>
<dbReference type="EMBL" id="VAWA01000007">
    <property type="protein sequence ID" value="TLP75746.1"/>
    <property type="molecule type" value="Genomic_DNA"/>
</dbReference>
<comment type="caution">
    <text evidence="8">The sequence shown here is derived from an EMBL/GenBank/DDBJ whole genome shotgun (WGS) entry which is preliminary data.</text>
</comment>
<evidence type="ECO:0000256" key="6">
    <source>
        <dbReference type="ARBA" id="ARBA00023136"/>
    </source>
</evidence>
<proteinExistence type="inferred from homology"/>
<comment type="similarity">
    <text evidence="2">Belongs to the DoxX family.</text>
</comment>
<comment type="subcellular location">
    <subcellularLocation>
        <location evidence="1">Cell membrane</location>
        <topology evidence="1">Multi-pass membrane protein</topology>
    </subcellularLocation>
</comment>
<gene>
    <name evidence="8" type="ORF">FEF27_06855</name>
</gene>
<protein>
    <submittedName>
        <fullName evidence="8">DoxX family protein</fullName>
    </submittedName>
</protein>
<sequence>MQKTALTNTGLTVLRIVLGFLFTAHGWRKFNEWTIDGTQAAFGEMGIPLAQTTAPMVATLELVGGIALILGLLSRPVAVLLSVIMLTALVMVHLSAGIFVEAGGVELVLLLGAGAAAVALAGPGKLSLDYAMFSRRDSKLAVLA</sequence>
<accession>A0A5R9AD21</accession>
<keyword evidence="4 7" id="KW-0812">Transmembrane</keyword>
<reference evidence="8 9" key="1">
    <citation type="submission" date="2019-05" db="EMBL/GenBank/DDBJ databases">
        <title>Nesterenkonia sp. GY239, isolated from the Southern Atlantic Ocean.</title>
        <authorList>
            <person name="Zhang G."/>
        </authorList>
    </citation>
    <scope>NUCLEOTIDE SEQUENCE [LARGE SCALE GENOMIC DNA]</scope>
    <source>
        <strain evidence="8 9">GY239</strain>
    </source>
</reference>
<evidence type="ECO:0000256" key="4">
    <source>
        <dbReference type="ARBA" id="ARBA00022692"/>
    </source>
</evidence>
<dbReference type="PANTHER" id="PTHR33452">
    <property type="entry name" value="OXIDOREDUCTASE CATD-RELATED"/>
    <property type="match status" value="1"/>
</dbReference>
<dbReference type="Pfam" id="PF07681">
    <property type="entry name" value="DoxX"/>
    <property type="match status" value="1"/>
</dbReference>
<evidence type="ECO:0000313" key="9">
    <source>
        <dbReference type="Proteomes" id="UP000306544"/>
    </source>
</evidence>
<dbReference type="InterPro" id="IPR051907">
    <property type="entry name" value="DoxX-like_oxidoreductase"/>
</dbReference>
<organism evidence="8 9">
    <name type="scientific">Nesterenkonia sphaerica</name>
    <dbReference type="NCBI Taxonomy" id="1804988"/>
    <lineage>
        <taxon>Bacteria</taxon>
        <taxon>Bacillati</taxon>
        <taxon>Actinomycetota</taxon>
        <taxon>Actinomycetes</taxon>
        <taxon>Micrococcales</taxon>
        <taxon>Micrococcaceae</taxon>
        <taxon>Nesterenkonia</taxon>
    </lineage>
</organism>
<feature type="transmembrane region" description="Helical" evidence="7">
    <location>
        <begin position="105"/>
        <end position="126"/>
    </location>
</feature>
<name>A0A5R9AD21_9MICC</name>
<feature type="transmembrane region" description="Helical" evidence="7">
    <location>
        <begin position="77"/>
        <end position="99"/>
    </location>
</feature>
<keyword evidence="5 7" id="KW-1133">Transmembrane helix</keyword>
<evidence type="ECO:0000256" key="1">
    <source>
        <dbReference type="ARBA" id="ARBA00004651"/>
    </source>
</evidence>
<evidence type="ECO:0000256" key="3">
    <source>
        <dbReference type="ARBA" id="ARBA00022475"/>
    </source>
</evidence>
<dbReference type="GO" id="GO:0005886">
    <property type="term" value="C:plasma membrane"/>
    <property type="evidence" value="ECO:0007669"/>
    <property type="project" value="UniProtKB-SubCell"/>
</dbReference>
<dbReference type="Proteomes" id="UP000306544">
    <property type="component" value="Unassembled WGS sequence"/>
</dbReference>
<feature type="transmembrane region" description="Helical" evidence="7">
    <location>
        <begin position="50"/>
        <end position="70"/>
    </location>
</feature>
<keyword evidence="9" id="KW-1185">Reference proteome</keyword>
<dbReference type="AlphaFoldDB" id="A0A5R9AD21"/>
<evidence type="ECO:0000256" key="7">
    <source>
        <dbReference type="SAM" id="Phobius"/>
    </source>
</evidence>
<evidence type="ECO:0000256" key="5">
    <source>
        <dbReference type="ARBA" id="ARBA00022989"/>
    </source>
</evidence>